<protein>
    <submittedName>
        <fullName evidence="1">Uncharacterized protein</fullName>
    </submittedName>
</protein>
<sequence length="47" mass="5273">MLNCESQLVIFLLGILMESDILVYKLKGSHIRAEVAELKPLAPLLYS</sequence>
<comment type="caution">
    <text evidence="1">The sequence shown here is derived from an EMBL/GenBank/DDBJ whole genome shotgun (WGS) entry which is preliminary data.</text>
</comment>
<gene>
    <name evidence="1" type="ORF">HUJ06_016447</name>
</gene>
<dbReference type="EMBL" id="DUZY01000008">
    <property type="protein sequence ID" value="DAD46510.1"/>
    <property type="molecule type" value="Genomic_DNA"/>
</dbReference>
<name>A0A822ZPV4_NELNU</name>
<dbReference type="AlphaFoldDB" id="A0A822ZPV4"/>
<organism evidence="1 2">
    <name type="scientific">Nelumbo nucifera</name>
    <name type="common">Sacred lotus</name>
    <dbReference type="NCBI Taxonomy" id="4432"/>
    <lineage>
        <taxon>Eukaryota</taxon>
        <taxon>Viridiplantae</taxon>
        <taxon>Streptophyta</taxon>
        <taxon>Embryophyta</taxon>
        <taxon>Tracheophyta</taxon>
        <taxon>Spermatophyta</taxon>
        <taxon>Magnoliopsida</taxon>
        <taxon>Proteales</taxon>
        <taxon>Nelumbonaceae</taxon>
        <taxon>Nelumbo</taxon>
    </lineage>
</organism>
<accession>A0A822ZPV4</accession>
<keyword evidence="2" id="KW-1185">Reference proteome</keyword>
<evidence type="ECO:0000313" key="1">
    <source>
        <dbReference type="EMBL" id="DAD46510.1"/>
    </source>
</evidence>
<evidence type="ECO:0000313" key="2">
    <source>
        <dbReference type="Proteomes" id="UP000607653"/>
    </source>
</evidence>
<proteinExistence type="predicted"/>
<reference evidence="1 2" key="1">
    <citation type="journal article" date="2020" name="Mol. Biol. Evol.">
        <title>Distinct Expression and Methylation Patterns for Genes with Different Fates following a Single Whole-Genome Duplication in Flowering Plants.</title>
        <authorList>
            <person name="Shi T."/>
            <person name="Rahmani R.S."/>
            <person name="Gugger P.F."/>
            <person name="Wang M."/>
            <person name="Li H."/>
            <person name="Zhang Y."/>
            <person name="Li Z."/>
            <person name="Wang Q."/>
            <person name="Van de Peer Y."/>
            <person name="Marchal K."/>
            <person name="Chen J."/>
        </authorList>
    </citation>
    <scope>NUCLEOTIDE SEQUENCE [LARGE SCALE GENOMIC DNA]</scope>
    <source>
        <tissue evidence="1">Leaf</tissue>
    </source>
</reference>
<dbReference type="Proteomes" id="UP000607653">
    <property type="component" value="Unassembled WGS sequence"/>
</dbReference>